<feature type="transmembrane region" description="Helical" evidence="1">
    <location>
        <begin position="68"/>
        <end position="90"/>
    </location>
</feature>
<dbReference type="SUPFAM" id="SSF103481">
    <property type="entry name" value="Multidrug resistance efflux transporter EmrE"/>
    <property type="match status" value="2"/>
</dbReference>
<evidence type="ECO:0000256" key="1">
    <source>
        <dbReference type="SAM" id="Phobius"/>
    </source>
</evidence>
<dbReference type="AlphaFoldDB" id="A0A3N1KQV7"/>
<dbReference type="RefSeq" id="WP_142235638.1">
    <property type="nucleotide sequence ID" value="NZ_AP019700.1"/>
</dbReference>
<evidence type="ECO:0000313" key="2">
    <source>
        <dbReference type="EMBL" id="ROP83091.1"/>
    </source>
</evidence>
<reference evidence="2 3" key="1">
    <citation type="submission" date="2018-11" db="EMBL/GenBank/DDBJ databases">
        <title>Genomic Encyclopedia of Type Strains, Phase IV (KMG-IV): sequencing the most valuable type-strain genomes for metagenomic binning, comparative biology and taxonomic classification.</title>
        <authorList>
            <person name="Goeker M."/>
        </authorList>
    </citation>
    <scope>NUCLEOTIDE SEQUENCE [LARGE SCALE GENOMIC DNA]</scope>
    <source>
        <strain evidence="2 3">DSM 5900</strain>
    </source>
</reference>
<feature type="transmembrane region" description="Helical" evidence="1">
    <location>
        <begin position="226"/>
        <end position="247"/>
    </location>
</feature>
<evidence type="ECO:0000313" key="3">
    <source>
        <dbReference type="Proteomes" id="UP000278222"/>
    </source>
</evidence>
<accession>A0A3N1KQV7</accession>
<feature type="transmembrane region" description="Helical" evidence="1">
    <location>
        <begin position="253"/>
        <end position="271"/>
    </location>
</feature>
<comment type="caution">
    <text evidence="2">The sequence shown here is derived from an EMBL/GenBank/DDBJ whole genome shotgun (WGS) entry which is preliminary data.</text>
</comment>
<feature type="transmembrane region" description="Helical" evidence="1">
    <location>
        <begin position="189"/>
        <end position="214"/>
    </location>
</feature>
<keyword evidence="3" id="KW-1185">Reference proteome</keyword>
<dbReference type="InterPro" id="IPR037185">
    <property type="entry name" value="EmrE-like"/>
</dbReference>
<proteinExistence type="predicted"/>
<feature type="transmembrane region" description="Helical" evidence="1">
    <location>
        <begin position="110"/>
        <end position="139"/>
    </location>
</feature>
<feature type="transmembrane region" description="Helical" evidence="1">
    <location>
        <begin position="36"/>
        <end position="56"/>
    </location>
</feature>
<evidence type="ECO:0008006" key="4">
    <source>
        <dbReference type="Google" id="ProtNLM"/>
    </source>
</evidence>
<dbReference type="OrthoDB" id="5243804at2"/>
<keyword evidence="1" id="KW-0472">Membrane</keyword>
<feature type="transmembrane region" description="Helical" evidence="1">
    <location>
        <begin position="159"/>
        <end position="177"/>
    </location>
</feature>
<dbReference type="Proteomes" id="UP000278222">
    <property type="component" value="Unassembled WGS sequence"/>
</dbReference>
<dbReference type="EMBL" id="RJKX01000017">
    <property type="protein sequence ID" value="ROP83091.1"/>
    <property type="molecule type" value="Genomic_DNA"/>
</dbReference>
<organism evidence="2 3">
    <name type="scientific">Stella humosa</name>
    <dbReference type="NCBI Taxonomy" id="94"/>
    <lineage>
        <taxon>Bacteria</taxon>
        <taxon>Pseudomonadati</taxon>
        <taxon>Pseudomonadota</taxon>
        <taxon>Alphaproteobacteria</taxon>
        <taxon>Rhodospirillales</taxon>
        <taxon>Stellaceae</taxon>
        <taxon>Stella</taxon>
    </lineage>
</organism>
<gene>
    <name evidence="2" type="ORF">EDC65_4621</name>
</gene>
<keyword evidence="1" id="KW-0812">Transmembrane</keyword>
<feature type="transmembrane region" description="Helical" evidence="1">
    <location>
        <begin position="283"/>
        <end position="300"/>
    </location>
</feature>
<keyword evidence="1" id="KW-1133">Transmembrane helix</keyword>
<protein>
    <recommendedName>
        <fullName evidence="4">EamA-like transporter family protein</fullName>
    </recommendedName>
</protein>
<name>A0A3N1KQV7_9PROT</name>
<sequence length="301" mass="31636">MELWVPITVMAALLQCLRTAQQKRLKGQLSTNGVNYARYVYGAPFAAVAFAAYILLSDAVMPAAGGRFLFFCLLGGIAQIVATSFLIIAFTMRNFAAGTTYSKTETVQTAILATVFLAEPITLGGWIAIVIGLAGVLTLSVPKGADGWRSALLGVTDKAALYGLASGGLFGVSAIGIRGASLSLGDGDFIARSLMTLAAVTCLQTVLMTIYMQVTARGEVGQVLRAWRQAAPVGIMSVLGSAGWFTAMTLQNVAYVRALGQVELIFTVAVSRFGFREAPTLRELIGIALVATGVVALLLVR</sequence>